<dbReference type="CDD" id="cd00156">
    <property type="entry name" value="REC"/>
    <property type="match status" value="1"/>
</dbReference>
<dbReference type="EMBL" id="BARS01005088">
    <property type="protein sequence ID" value="GAF68411.1"/>
    <property type="molecule type" value="Genomic_DNA"/>
</dbReference>
<dbReference type="Pfam" id="PF00072">
    <property type="entry name" value="Response_reg"/>
    <property type="match status" value="1"/>
</dbReference>
<evidence type="ECO:0000313" key="3">
    <source>
        <dbReference type="EMBL" id="GAF68411.1"/>
    </source>
</evidence>
<accession>X0RZI6</accession>
<feature type="domain" description="Response regulatory" evidence="2">
    <location>
        <begin position="32"/>
        <end position="148"/>
    </location>
</feature>
<dbReference type="Gene3D" id="3.40.50.2300">
    <property type="match status" value="1"/>
</dbReference>
<evidence type="ECO:0000259" key="2">
    <source>
        <dbReference type="PROSITE" id="PS50110"/>
    </source>
</evidence>
<dbReference type="SMART" id="SM00448">
    <property type="entry name" value="REC"/>
    <property type="match status" value="1"/>
</dbReference>
<dbReference type="GO" id="GO:0000160">
    <property type="term" value="P:phosphorelay signal transduction system"/>
    <property type="evidence" value="ECO:0007669"/>
    <property type="project" value="InterPro"/>
</dbReference>
<evidence type="ECO:0000256" key="1">
    <source>
        <dbReference type="ARBA" id="ARBA00022553"/>
    </source>
</evidence>
<dbReference type="InterPro" id="IPR050595">
    <property type="entry name" value="Bact_response_regulator"/>
</dbReference>
<dbReference type="InterPro" id="IPR011006">
    <property type="entry name" value="CheY-like_superfamily"/>
</dbReference>
<sequence length="160" mass="17804">ALQQGAYGSLKKPLDFDQLLELIEKATGKGAMILLADDDKNLCANMQEVLSDKGYRVSVAYDGNTAVELAEKNNFDIMLLDMKLPALNGLETYLAIREFRPNVVAIVITGYRQVTNELVQRALQENVYTCLEKPIDMDRLVSLLAQIKAQKNSGTLKKPQ</sequence>
<gene>
    <name evidence="3" type="ORF">S01H1_09962</name>
</gene>
<dbReference type="AlphaFoldDB" id="X0RZI6"/>
<dbReference type="PANTHER" id="PTHR44591">
    <property type="entry name" value="STRESS RESPONSE REGULATOR PROTEIN 1"/>
    <property type="match status" value="1"/>
</dbReference>
<dbReference type="PANTHER" id="PTHR44591:SF3">
    <property type="entry name" value="RESPONSE REGULATORY DOMAIN-CONTAINING PROTEIN"/>
    <property type="match status" value="1"/>
</dbReference>
<dbReference type="InterPro" id="IPR001789">
    <property type="entry name" value="Sig_transdc_resp-reg_receiver"/>
</dbReference>
<name>X0RZI6_9ZZZZ</name>
<dbReference type="SUPFAM" id="SSF52172">
    <property type="entry name" value="CheY-like"/>
    <property type="match status" value="1"/>
</dbReference>
<dbReference type="PROSITE" id="PS50110">
    <property type="entry name" value="RESPONSE_REGULATORY"/>
    <property type="match status" value="1"/>
</dbReference>
<feature type="non-terminal residue" evidence="3">
    <location>
        <position position="1"/>
    </location>
</feature>
<keyword evidence="1" id="KW-0597">Phosphoprotein</keyword>
<organism evidence="3">
    <name type="scientific">marine sediment metagenome</name>
    <dbReference type="NCBI Taxonomy" id="412755"/>
    <lineage>
        <taxon>unclassified sequences</taxon>
        <taxon>metagenomes</taxon>
        <taxon>ecological metagenomes</taxon>
    </lineage>
</organism>
<reference evidence="3" key="1">
    <citation type="journal article" date="2014" name="Front. Microbiol.">
        <title>High frequency of phylogenetically diverse reductive dehalogenase-homologous genes in deep subseafloor sedimentary metagenomes.</title>
        <authorList>
            <person name="Kawai M."/>
            <person name="Futagami T."/>
            <person name="Toyoda A."/>
            <person name="Takaki Y."/>
            <person name="Nishi S."/>
            <person name="Hori S."/>
            <person name="Arai W."/>
            <person name="Tsubouchi T."/>
            <person name="Morono Y."/>
            <person name="Uchiyama I."/>
            <person name="Ito T."/>
            <person name="Fujiyama A."/>
            <person name="Inagaki F."/>
            <person name="Takami H."/>
        </authorList>
    </citation>
    <scope>NUCLEOTIDE SEQUENCE</scope>
    <source>
        <strain evidence="3">Expedition CK06-06</strain>
    </source>
</reference>
<comment type="caution">
    <text evidence="3">The sequence shown here is derived from an EMBL/GenBank/DDBJ whole genome shotgun (WGS) entry which is preliminary data.</text>
</comment>
<protein>
    <recommendedName>
        <fullName evidence="2">Response regulatory domain-containing protein</fullName>
    </recommendedName>
</protein>
<proteinExistence type="predicted"/>